<dbReference type="Pfam" id="PF00022">
    <property type="entry name" value="Actin"/>
    <property type="match status" value="1"/>
</dbReference>
<gene>
    <name evidence="3" type="ORF">EGYM00392_LOCUS8218</name>
</gene>
<dbReference type="InterPro" id="IPR004000">
    <property type="entry name" value="Actin"/>
</dbReference>
<dbReference type="AlphaFoldDB" id="A0A7S1I0N3"/>
<dbReference type="Gene3D" id="3.30.420.40">
    <property type="match status" value="2"/>
</dbReference>
<dbReference type="SUPFAM" id="SSF53067">
    <property type="entry name" value="Actin-like ATPase domain"/>
    <property type="match status" value="2"/>
</dbReference>
<proteinExistence type="inferred from homology"/>
<dbReference type="PROSITE" id="PS01132">
    <property type="entry name" value="ACTINS_ACT_LIKE"/>
    <property type="match status" value="1"/>
</dbReference>
<comment type="similarity">
    <text evidence="2">Belongs to the actin family.</text>
</comment>
<name>A0A7S1I0N3_9EUGL</name>
<dbReference type="FunFam" id="3.90.640.10:FF:000007">
    <property type="entry name" value="Actin like 7B"/>
    <property type="match status" value="1"/>
</dbReference>
<dbReference type="InterPro" id="IPR020902">
    <property type="entry name" value="Actin/actin-like_CS"/>
</dbReference>
<dbReference type="SMART" id="SM00268">
    <property type="entry name" value="ACTIN"/>
    <property type="match status" value="1"/>
</dbReference>
<dbReference type="Gene3D" id="3.90.640.10">
    <property type="entry name" value="Actin, Chain A, domain 4"/>
    <property type="match status" value="1"/>
</dbReference>
<dbReference type="InterPro" id="IPR043129">
    <property type="entry name" value="ATPase_NBD"/>
</dbReference>
<dbReference type="CDD" id="cd13397">
    <property type="entry name" value="ASKHA_NBD_actin_Arp-T1-3"/>
    <property type="match status" value="1"/>
</dbReference>
<evidence type="ECO:0008006" key="4">
    <source>
        <dbReference type="Google" id="ProtNLM"/>
    </source>
</evidence>
<protein>
    <recommendedName>
        <fullName evidence="4">Actin</fullName>
    </recommendedName>
</protein>
<dbReference type="EMBL" id="HBGA01021289">
    <property type="protein sequence ID" value="CAD8997154.1"/>
    <property type="molecule type" value="Transcribed_RNA"/>
</dbReference>
<accession>A0A7S1I0N3</accession>
<comment type="catalytic activity">
    <reaction evidence="1">
        <text>ATP + H2O = ADP + phosphate + H(+)</text>
        <dbReference type="Rhea" id="RHEA:13065"/>
        <dbReference type="ChEBI" id="CHEBI:15377"/>
        <dbReference type="ChEBI" id="CHEBI:15378"/>
        <dbReference type="ChEBI" id="CHEBI:30616"/>
        <dbReference type="ChEBI" id="CHEBI:43474"/>
        <dbReference type="ChEBI" id="CHEBI:456216"/>
    </reaction>
</comment>
<evidence type="ECO:0000256" key="1">
    <source>
        <dbReference type="ARBA" id="ARBA00049360"/>
    </source>
</evidence>
<dbReference type="PANTHER" id="PTHR11937">
    <property type="entry name" value="ACTIN"/>
    <property type="match status" value="1"/>
</dbReference>
<dbReference type="PRINTS" id="PR00190">
    <property type="entry name" value="ACTIN"/>
</dbReference>
<sequence>MKRRLSDADDNPCKKQETDLRTSCPIVIDNGSGRCKAGFAGDDAPHCVFSSIVGEIKKESTAMMPTVSSSTDHKLFVGDDAQERRGLLKLRYPIAHGVITNWDDMEAIWRHTFYDQLRVAPEEHKVLLTEAPINPKVNREKMAEVMFETFNVPAMYVQIQAVLSLYSSGRTTGIVLDCGDGVSHTVPVYEGYSLPAAVKRLDLAGRDLTEYMVKLLRELGHNFDTTAGHEVAREVKEKMCYVALDYAEELAGERSNPDLEKEYELPDGKSIKVGAPRFQCPEALFDPWKLGIESEGIHKLVHGTIKKCDIDVRRDLYHNILLSGGTTTFEGLPQRLQKELEDLAPPNAKVRIVSPPDRKYSVWIGGSVLAALPSFQDMWIEREAYDEVGPSIIHKKCF</sequence>
<evidence type="ECO:0000256" key="2">
    <source>
        <dbReference type="RuleBase" id="RU000487"/>
    </source>
</evidence>
<organism evidence="3">
    <name type="scientific">Eutreptiella gymnastica</name>
    <dbReference type="NCBI Taxonomy" id="73025"/>
    <lineage>
        <taxon>Eukaryota</taxon>
        <taxon>Discoba</taxon>
        <taxon>Euglenozoa</taxon>
        <taxon>Euglenida</taxon>
        <taxon>Spirocuta</taxon>
        <taxon>Euglenophyceae</taxon>
        <taxon>Eutreptiales</taxon>
        <taxon>Eutreptiaceae</taxon>
        <taxon>Eutreptiella</taxon>
    </lineage>
</organism>
<evidence type="ECO:0000313" key="3">
    <source>
        <dbReference type="EMBL" id="CAD8997154.1"/>
    </source>
</evidence>
<dbReference type="FunFam" id="3.30.420.40:FF:000002">
    <property type="entry name" value="Muscle actin"/>
    <property type="match status" value="1"/>
</dbReference>
<reference evidence="3" key="1">
    <citation type="submission" date="2021-01" db="EMBL/GenBank/DDBJ databases">
        <authorList>
            <person name="Corre E."/>
            <person name="Pelletier E."/>
            <person name="Niang G."/>
            <person name="Scheremetjew M."/>
            <person name="Finn R."/>
            <person name="Kale V."/>
            <person name="Holt S."/>
            <person name="Cochrane G."/>
            <person name="Meng A."/>
            <person name="Brown T."/>
            <person name="Cohen L."/>
        </authorList>
    </citation>
    <scope>NUCLEOTIDE SEQUENCE</scope>
    <source>
        <strain evidence="3">NIES-381</strain>
    </source>
</reference>